<reference evidence="1" key="1">
    <citation type="journal article" date="2021" name="Proc. Natl. Acad. Sci. U.S.A.">
        <title>A Catalog of Tens of Thousands of Viruses from Human Metagenomes Reveals Hidden Associations with Chronic Diseases.</title>
        <authorList>
            <person name="Tisza M.J."/>
            <person name="Buck C.B."/>
        </authorList>
    </citation>
    <scope>NUCLEOTIDE SEQUENCE</scope>
    <source>
        <strain evidence="1">CtBLh2</strain>
    </source>
</reference>
<evidence type="ECO:0000313" key="1">
    <source>
        <dbReference type="EMBL" id="DAF45535.1"/>
    </source>
</evidence>
<proteinExistence type="predicted"/>
<protein>
    <submittedName>
        <fullName evidence="1">Uncharacterized protein</fullName>
    </submittedName>
</protein>
<sequence length="49" mass="5880">MFSFPGTQKYFMEYTSEPFADADVRVDVAICHGWRRRFEFVKARKICEI</sequence>
<name>A0A8S5S4B3_9CAUD</name>
<accession>A0A8S5S4B3</accession>
<organism evidence="1">
    <name type="scientific">Siphoviridae sp. ctBLh2</name>
    <dbReference type="NCBI Taxonomy" id="2827803"/>
    <lineage>
        <taxon>Viruses</taxon>
        <taxon>Duplodnaviria</taxon>
        <taxon>Heunggongvirae</taxon>
        <taxon>Uroviricota</taxon>
        <taxon>Caudoviricetes</taxon>
    </lineage>
</organism>
<dbReference type="EMBL" id="BK032514">
    <property type="protein sequence ID" value="DAF45535.1"/>
    <property type="molecule type" value="Genomic_DNA"/>
</dbReference>